<evidence type="ECO:0000259" key="5">
    <source>
        <dbReference type="PROSITE" id="PS50862"/>
    </source>
</evidence>
<name>A0AAD5E9P3_UMBRA</name>
<dbReference type="SUPFAM" id="SSF55681">
    <property type="entry name" value="Class II aaRS and biotin synthetases"/>
    <property type="match status" value="1"/>
</dbReference>
<evidence type="ECO:0000256" key="3">
    <source>
        <dbReference type="ARBA" id="ARBA00047639"/>
    </source>
</evidence>
<evidence type="ECO:0000256" key="4">
    <source>
        <dbReference type="PIRSR" id="PIRSR001549-1"/>
    </source>
</evidence>
<organism evidence="6 7">
    <name type="scientific">Umbelopsis ramanniana AG</name>
    <dbReference type="NCBI Taxonomy" id="1314678"/>
    <lineage>
        <taxon>Eukaryota</taxon>
        <taxon>Fungi</taxon>
        <taxon>Fungi incertae sedis</taxon>
        <taxon>Mucoromycota</taxon>
        <taxon>Mucoromycotina</taxon>
        <taxon>Umbelopsidomycetes</taxon>
        <taxon>Umbelopsidales</taxon>
        <taxon>Umbelopsidaceae</taxon>
        <taxon>Umbelopsis</taxon>
    </lineage>
</organism>
<feature type="binding site" evidence="4">
    <location>
        <begin position="126"/>
        <end position="128"/>
    </location>
    <ligand>
        <name>L-histidine</name>
        <dbReference type="ChEBI" id="CHEBI:57595"/>
    </ligand>
</feature>
<comment type="catalytic activity">
    <reaction evidence="3">
        <text>tRNA(His) + L-histidine + ATP = L-histidyl-tRNA(His) + AMP + diphosphate + H(+)</text>
        <dbReference type="Rhea" id="RHEA:17313"/>
        <dbReference type="Rhea" id="RHEA-COMP:9665"/>
        <dbReference type="Rhea" id="RHEA-COMP:9689"/>
        <dbReference type="ChEBI" id="CHEBI:15378"/>
        <dbReference type="ChEBI" id="CHEBI:30616"/>
        <dbReference type="ChEBI" id="CHEBI:33019"/>
        <dbReference type="ChEBI" id="CHEBI:57595"/>
        <dbReference type="ChEBI" id="CHEBI:78442"/>
        <dbReference type="ChEBI" id="CHEBI:78527"/>
        <dbReference type="ChEBI" id="CHEBI:456215"/>
        <dbReference type="EC" id="6.1.1.21"/>
    </reaction>
</comment>
<evidence type="ECO:0000313" key="6">
    <source>
        <dbReference type="EMBL" id="KAI8578951.1"/>
    </source>
</evidence>
<proteinExistence type="inferred from homology"/>
<sequence>MKIPGERQVRLALACQNEKFQRKPVQLYFSAGPTSMQRIQPVKRVIETRPVRGMRDRFGVDALKYNHVCAIAQSVANLYGFQPVATPILEHASVFERTLGEDSDIIGKELYTFKDKSGDQLTMRPEGTAGAARALLSNNLTNSLPVKWYYHGPMFRHERPQKGRFRQFEQIGVEYFGSRNVSSDVETIAMAATFLKKLSLYDKVELNLNTLGDSESRANYRSVLTEFLTSHKQSLSEDSVRRLSTNPLRVLDSKHPDDAPIVAQSPRLSEYLSAPSRDRFEQLLENLTSLGIAYTLNSNLVRGLDYYQDTVFEFIYRGANNDDTDSLGAQQGTVLAGGRYDGLVKLMSGGKTDVPGIGWAAGIDRLTMLLENKGFEHSQRPVVIITITEDDTDFNRRLDQRALQLAHKFRTELLIPTVIQHREEGAQSQRVDKLLTKVLKTLPGARYVVFLGRQELEDSSDLINYRDLTQRTQATVPLSSIASSFKSHSQDSA</sequence>
<dbReference type="Gene3D" id="3.30.930.10">
    <property type="entry name" value="Bira Bifunctional Protein, Domain 2"/>
    <property type="match status" value="1"/>
</dbReference>
<comment type="caution">
    <text evidence="6">The sequence shown here is derived from an EMBL/GenBank/DDBJ whole genome shotgun (WGS) entry which is preliminary data.</text>
</comment>
<dbReference type="InterPro" id="IPR045864">
    <property type="entry name" value="aa-tRNA-synth_II/BPL/LPL"/>
</dbReference>
<dbReference type="AlphaFoldDB" id="A0AAD5E9P3"/>
<dbReference type="EMBL" id="MU620924">
    <property type="protein sequence ID" value="KAI8578951.1"/>
    <property type="molecule type" value="Genomic_DNA"/>
</dbReference>
<feature type="binding site" evidence="4">
    <location>
        <position position="302"/>
    </location>
    <ligand>
        <name>L-histidine</name>
        <dbReference type="ChEBI" id="CHEBI:57595"/>
    </ligand>
</feature>
<evidence type="ECO:0000313" key="7">
    <source>
        <dbReference type="Proteomes" id="UP001206595"/>
    </source>
</evidence>
<dbReference type="Gene3D" id="3.40.50.800">
    <property type="entry name" value="Anticodon-binding domain"/>
    <property type="match status" value="1"/>
</dbReference>
<dbReference type="GO" id="GO:0004821">
    <property type="term" value="F:histidine-tRNA ligase activity"/>
    <property type="evidence" value="ECO:0007669"/>
    <property type="project" value="UniProtKB-EC"/>
</dbReference>
<dbReference type="NCBIfam" id="TIGR00442">
    <property type="entry name" value="hisS"/>
    <property type="match status" value="1"/>
</dbReference>
<dbReference type="Pfam" id="PF13393">
    <property type="entry name" value="tRNA-synt_His"/>
    <property type="match status" value="1"/>
</dbReference>
<evidence type="ECO:0000256" key="2">
    <source>
        <dbReference type="ARBA" id="ARBA00012815"/>
    </source>
</evidence>
<evidence type="ECO:0000256" key="1">
    <source>
        <dbReference type="ARBA" id="ARBA00008226"/>
    </source>
</evidence>
<dbReference type="Proteomes" id="UP001206595">
    <property type="component" value="Unassembled WGS sequence"/>
</dbReference>
<dbReference type="InterPro" id="IPR004516">
    <property type="entry name" value="HisRS/HisZ"/>
</dbReference>
<dbReference type="GO" id="GO:0005524">
    <property type="term" value="F:ATP binding"/>
    <property type="evidence" value="ECO:0007669"/>
    <property type="project" value="InterPro"/>
</dbReference>
<dbReference type="GO" id="GO:0006427">
    <property type="term" value="P:histidyl-tRNA aminoacylation"/>
    <property type="evidence" value="ECO:0007669"/>
    <property type="project" value="InterPro"/>
</dbReference>
<feature type="domain" description="Aminoacyl-transfer RNA synthetases class-II family profile" evidence="5">
    <location>
        <begin position="80"/>
        <end position="381"/>
    </location>
</feature>
<dbReference type="RefSeq" id="XP_051443955.1">
    <property type="nucleotide sequence ID" value="XM_051589554.1"/>
</dbReference>
<dbReference type="EC" id="6.1.1.21" evidence="2"/>
<dbReference type="PANTHER" id="PTHR43707">
    <property type="entry name" value="HISTIDYL-TRNA SYNTHETASE"/>
    <property type="match status" value="1"/>
</dbReference>
<dbReference type="GeneID" id="75914899"/>
<dbReference type="InterPro" id="IPR006195">
    <property type="entry name" value="aa-tRNA-synth_II"/>
</dbReference>
<dbReference type="PIRSF" id="PIRSF001549">
    <property type="entry name" value="His-tRNA_synth"/>
    <property type="match status" value="1"/>
</dbReference>
<gene>
    <name evidence="6" type="ORF">K450DRAFT_244265</name>
</gene>
<dbReference type="HAMAP" id="MF_00127">
    <property type="entry name" value="His_tRNA_synth"/>
    <property type="match status" value="1"/>
</dbReference>
<reference evidence="6" key="1">
    <citation type="submission" date="2021-06" db="EMBL/GenBank/DDBJ databases">
        <authorList>
            <consortium name="DOE Joint Genome Institute"/>
            <person name="Mondo S.J."/>
            <person name="Amses K.R."/>
            <person name="Simmons D.R."/>
            <person name="Longcore J.E."/>
            <person name="Seto K."/>
            <person name="Alves G.H."/>
            <person name="Bonds A.E."/>
            <person name="Quandt C.A."/>
            <person name="Davis W.J."/>
            <person name="Chang Y."/>
            <person name="Letcher P.M."/>
            <person name="Powell M.J."/>
            <person name="Kuo A."/>
            <person name="Labutti K."/>
            <person name="Pangilinan J."/>
            <person name="Andreopoulos W."/>
            <person name="Tritt A."/>
            <person name="Riley R."/>
            <person name="Hundley H."/>
            <person name="Johnson J."/>
            <person name="Lipzen A."/>
            <person name="Barry K."/>
            <person name="Berbee M.L."/>
            <person name="Buchler N.E."/>
            <person name="Grigoriev I.V."/>
            <person name="Spatafora J.W."/>
            <person name="Stajich J.E."/>
            <person name="James T.Y."/>
        </authorList>
    </citation>
    <scope>NUCLEOTIDE SEQUENCE</scope>
    <source>
        <strain evidence="6">AG</strain>
    </source>
</reference>
<feature type="binding site" evidence="4">
    <location>
        <position position="174"/>
    </location>
    <ligand>
        <name>L-histidine</name>
        <dbReference type="ChEBI" id="CHEBI:57595"/>
    </ligand>
</feature>
<dbReference type="PANTHER" id="PTHR43707:SF1">
    <property type="entry name" value="HISTIDINE--TRNA LIGASE, MITOCHONDRIAL-RELATED"/>
    <property type="match status" value="1"/>
</dbReference>
<comment type="similarity">
    <text evidence="1">Belongs to the class-II aminoacyl-tRNA synthetase family.</text>
</comment>
<feature type="binding site" evidence="4">
    <location>
        <position position="156"/>
    </location>
    <ligand>
        <name>L-histidine</name>
        <dbReference type="ChEBI" id="CHEBI:57595"/>
    </ligand>
</feature>
<feature type="binding site" evidence="4">
    <location>
        <begin position="306"/>
        <end position="307"/>
    </location>
    <ligand>
        <name>L-histidine</name>
        <dbReference type="ChEBI" id="CHEBI:57595"/>
    </ligand>
</feature>
<keyword evidence="7" id="KW-1185">Reference proteome</keyword>
<feature type="binding site" evidence="4">
    <location>
        <position position="170"/>
    </location>
    <ligand>
        <name>L-histidine</name>
        <dbReference type="ChEBI" id="CHEBI:57595"/>
    </ligand>
</feature>
<dbReference type="InterPro" id="IPR041715">
    <property type="entry name" value="HisRS-like_core"/>
</dbReference>
<protein>
    <recommendedName>
        <fullName evidence="2">histidine--tRNA ligase</fullName>
        <ecNumber evidence="2">6.1.1.21</ecNumber>
    </recommendedName>
</protein>
<accession>A0AAD5E9P3</accession>
<dbReference type="CDD" id="cd00773">
    <property type="entry name" value="HisRS-like_core"/>
    <property type="match status" value="1"/>
</dbReference>
<dbReference type="PROSITE" id="PS50862">
    <property type="entry name" value="AA_TRNA_LIGASE_II"/>
    <property type="match status" value="1"/>
</dbReference>
<dbReference type="InterPro" id="IPR015807">
    <property type="entry name" value="His-tRNA-ligase"/>
</dbReference>
<reference evidence="6" key="2">
    <citation type="journal article" date="2022" name="Proc. Natl. Acad. Sci. U.S.A.">
        <title>Diploid-dominant life cycles characterize the early evolution of Fungi.</title>
        <authorList>
            <person name="Amses K.R."/>
            <person name="Simmons D.R."/>
            <person name="Longcore J.E."/>
            <person name="Mondo S.J."/>
            <person name="Seto K."/>
            <person name="Jeronimo G.H."/>
            <person name="Bonds A.E."/>
            <person name="Quandt C.A."/>
            <person name="Davis W.J."/>
            <person name="Chang Y."/>
            <person name="Federici B.A."/>
            <person name="Kuo A."/>
            <person name="LaButti K."/>
            <person name="Pangilinan J."/>
            <person name="Andreopoulos W."/>
            <person name="Tritt A."/>
            <person name="Riley R."/>
            <person name="Hundley H."/>
            <person name="Johnson J."/>
            <person name="Lipzen A."/>
            <person name="Barry K."/>
            <person name="Lang B.F."/>
            <person name="Cuomo C.A."/>
            <person name="Buchler N.E."/>
            <person name="Grigoriev I.V."/>
            <person name="Spatafora J.W."/>
            <person name="Stajich J.E."/>
            <person name="James T.Y."/>
        </authorList>
    </citation>
    <scope>NUCLEOTIDE SEQUENCE</scope>
    <source>
        <strain evidence="6">AG</strain>
    </source>
</reference>
<dbReference type="InterPro" id="IPR036621">
    <property type="entry name" value="Anticodon-bd_dom_sf"/>
</dbReference>
<dbReference type="GO" id="GO:0005737">
    <property type="term" value="C:cytoplasm"/>
    <property type="evidence" value="ECO:0007669"/>
    <property type="project" value="InterPro"/>
</dbReference>